<feature type="compositionally biased region" description="Polar residues" evidence="1">
    <location>
        <begin position="260"/>
        <end position="273"/>
    </location>
</feature>
<dbReference type="STRING" id="106004.A0A1Y2FYA7"/>
<feature type="compositionally biased region" description="Low complexity" evidence="1">
    <location>
        <begin position="351"/>
        <end position="368"/>
    </location>
</feature>
<dbReference type="InParanoid" id="A0A1Y2FYA7"/>
<proteinExistence type="predicted"/>
<dbReference type="EMBL" id="MCGR01000007">
    <property type="protein sequence ID" value="ORY89008.1"/>
    <property type="molecule type" value="Genomic_DNA"/>
</dbReference>
<feature type="region of interest" description="Disordered" evidence="1">
    <location>
        <begin position="199"/>
        <end position="465"/>
    </location>
</feature>
<feature type="compositionally biased region" description="Polar residues" evidence="1">
    <location>
        <begin position="707"/>
        <end position="723"/>
    </location>
</feature>
<reference evidence="3 4" key="1">
    <citation type="submission" date="2016-07" db="EMBL/GenBank/DDBJ databases">
        <title>Pervasive Adenine N6-methylation of Active Genes in Fungi.</title>
        <authorList>
            <consortium name="DOE Joint Genome Institute"/>
            <person name="Mondo S.J."/>
            <person name="Dannebaum R.O."/>
            <person name="Kuo R.C."/>
            <person name="Labutti K."/>
            <person name="Haridas S."/>
            <person name="Kuo A."/>
            <person name="Salamov A."/>
            <person name="Ahrendt S.R."/>
            <person name="Lipzen A."/>
            <person name="Sullivan W."/>
            <person name="Andreopoulos W.B."/>
            <person name="Clum A."/>
            <person name="Lindquist E."/>
            <person name="Daum C."/>
            <person name="Ramamoorthy G.K."/>
            <person name="Gryganskyi A."/>
            <person name="Culley D."/>
            <person name="Magnuson J.K."/>
            <person name="James T.Y."/>
            <person name="O'Malley M.A."/>
            <person name="Stajich J.E."/>
            <person name="Spatafora J.W."/>
            <person name="Visel A."/>
            <person name="Grigoriev I.V."/>
        </authorList>
    </citation>
    <scope>NUCLEOTIDE SEQUENCE [LARGE SCALE GENOMIC DNA]</scope>
    <source>
        <strain evidence="3 4">62-1032</strain>
    </source>
</reference>
<feature type="compositionally biased region" description="Polar residues" evidence="1">
    <location>
        <begin position="492"/>
        <end position="511"/>
    </location>
</feature>
<dbReference type="SUPFAM" id="SSF52113">
    <property type="entry name" value="BRCT domain"/>
    <property type="match status" value="1"/>
</dbReference>
<organism evidence="3 4">
    <name type="scientific">Leucosporidium creatinivorum</name>
    <dbReference type="NCBI Taxonomy" id="106004"/>
    <lineage>
        <taxon>Eukaryota</taxon>
        <taxon>Fungi</taxon>
        <taxon>Dikarya</taxon>
        <taxon>Basidiomycota</taxon>
        <taxon>Pucciniomycotina</taxon>
        <taxon>Microbotryomycetes</taxon>
        <taxon>Leucosporidiales</taxon>
        <taxon>Leucosporidium</taxon>
    </lineage>
</organism>
<dbReference type="OrthoDB" id="2529343at2759"/>
<dbReference type="Proteomes" id="UP000193467">
    <property type="component" value="Unassembled WGS sequence"/>
</dbReference>
<protein>
    <recommendedName>
        <fullName evidence="2">BRCT domain-containing protein</fullName>
    </recommendedName>
</protein>
<gene>
    <name evidence="3" type="ORF">BCR35DRAFT_300781</name>
</gene>
<feature type="compositionally biased region" description="Polar residues" evidence="1">
    <location>
        <begin position="25"/>
        <end position="37"/>
    </location>
</feature>
<evidence type="ECO:0000259" key="2">
    <source>
        <dbReference type="PROSITE" id="PS50172"/>
    </source>
</evidence>
<evidence type="ECO:0000313" key="3">
    <source>
        <dbReference type="EMBL" id="ORY89008.1"/>
    </source>
</evidence>
<dbReference type="AlphaFoldDB" id="A0A1Y2FYA7"/>
<evidence type="ECO:0000256" key="1">
    <source>
        <dbReference type="SAM" id="MobiDB-lite"/>
    </source>
</evidence>
<accession>A0A1Y2FYA7</accession>
<sequence length="926" mass="97274">MARPQPNSLPPFSSTFAAPVEPAPSTITRSMSRRTLVSSRPAPSTSSTASSGITRSKSGLPRARPSLDLSAVASTSTSATPASSTLPRARTSTSLSTRASVTNTATKTSAAPTRRRVLGEAKNIGASASEFGALQGAKKTGARRLSRADAASMTGMGVVKMGPAVKAQRSPRKVVAEGVNDPFSTSFKAPVFTFGASTNSQQATEQPHGYASSFGPGDERPFASLPSAASIRQVDSYAGPSTSYGDLPSVSTGPFDLTSPRKSNAPRSPTKLPQLSPARRRLFVGGENSSDIPLHNSPPVRRSSFDDDMDVDSTAQASTPRAAKSSKHGAHGDSSEDELDFLSPRKKKRSASISASDDQPSQPSSIRSPPKKRSITTSTRAGAASVSMSRGAALKVPSTTTTTSTAPVGLRRPRTSIAEPTINPQVLTAPSRPSGLVSKYAPRAPVSQPQQQPATFTTSFGYQSSSTSTSAAAKTQAAALSAVQLAQQQAQTWRSTSSGIPRFTAKSSPRSSLAPAMEVDSSMSEVGERSLFEDRSRDTTITDIEEEDDDAEGNSSMAAGNVSIASTASVSDETSKRLANLQSMLSRLQMPRSSTGSRSSLGSAAGSSSGLPSRTEAKTLTGSFETEYTVPLAPADESQSTSTRPRSRASLSSVPSSSSTTENRQSNIALGRRRHSISTRPSTGSSGIVNTSSRSGPLSSSTTSTSQHQSNIRPPRRTSNILPTSSSTATIAAVTDGELSAQPKSNALQGVIAYVDVRTGEGDDAGMIFTDMLKSMGARVTTRPTLTLTHIVYKSGRPGTLQRYRTHPDPKPHLVGISWVVRCAEVGQRVDEKAYLVECGKEPTFQKRRRSMEPRALAALSTNGPSAVGVQRGETNDALKATIAASIERARRKSLQFAPKIGSPLAKRVFVMPVDQPDEDEDEEMA</sequence>
<feature type="compositionally biased region" description="Polar residues" evidence="1">
    <location>
        <begin position="678"/>
        <end position="690"/>
    </location>
</feature>
<feature type="compositionally biased region" description="Low complexity" evidence="1">
    <location>
        <begin position="591"/>
        <end position="613"/>
    </location>
</feature>
<evidence type="ECO:0000313" key="4">
    <source>
        <dbReference type="Proteomes" id="UP000193467"/>
    </source>
</evidence>
<keyword evidence="4" id="KW-1185">Reference proteome</keyword>
<dbReference type="Pfam" id="PF00533">
    <property type="entry name" value="BRCT"/>
    <property type="match status" value="1"/>
</dbReference>
<feature type="domain" description="BRCT" evidence="2">
    <location>
        <begin position="743"/>
        <end position="837"/>
    </location>
</feature>
<feature type="region of interest" description="Disordered" evidence="1">
    <location>
        <begin position="492"/>
        <end position="560"/>
    </location>
</feature>
<dbReference type="InterPro" id="IPR036420">
    <property type="entry name" value="BRCT_dom_sf"/>
</dbReference>
<feature type="compositionally biased region" description="Low complexity" evidence="1">
    <location>
        <begin position="70"/>
        <end position="100"/>
    </location>
</feature>
<dbReference type="CDD" id="cd17716">
    <property type="entry name" value="BRCT_microcephalin_rpt1"/>
    <property type="match status" value="1"/>
</dbReference>
<feature type="compositionally biased region" description="Acidic residues" evidence="1">
    <location>
        <begin position="543"/>
        <end position="552"/>
    </location>
</feature>
<feature type="region of interest" description="Disordered" evidence="1">
    <location>
        <begin position="1"/>
        <end position="113"/>
    </location>
</feature>
<comment type="caution">
    <text evidence="3">The sequence shown here is derived from an EMBL/GenBank/DDBJ whole genome shotgun (WGS) entry which is preliminary data.</text>
</comment>
<feature type="compositionally biased region" description="Basic and acidic residues" evidence="1">
    <location>
        <begin position="526"/>
        <end position="540"/>
    </location>
</feature>
<dbReference type="Gene3D" id="3.40.50.10190">
    <property type="entry name" value="BRCT domain"/>
    <property type="match status" value="1"/>
</dbReference>
<dbReference type="PROSITE" id="PS50172">
    <property type="entry name" value="BRCT"/>
    <property type="match status" value="1"/>
</dbReference>
<name>A0A1Y2FYA7_9BASI</name>
<feature type="compositionally biased region" description="Low complexity" evidence="1">
    <location>
        <begin position="455"/>
        <end position="465"/>
    </location>
</feature>
<feature type="compositionally biased region" description="Low complexity" evidence="1">
    <location>
        <begin position="648"/>
        <end position="659"/>
    </location>
</feature>
<feature type="region of interest" description="Disordered" evidence="1">
    <location>
        <begin position="587"/>
        <end position="725"/>
    </location>
</feature>
<feature type="compositionally biased region" description="Low complexity" evidence="1">
    <location>
        <begin position="38"/>
        <end position="58"/>
    </location>
</feature>
<dbReference type="InterPro" id="IPR001357">
    <property type="entry name" value="BRCT_dom"/>
</dbReference>
<feature type="compositionally biased region" description="Low complexity" evidence="1">
    <location>
        <begin position="691"/>
        <end position="706"/>
    </location>
</feature>
<feature type="compositionally biased region" description="Polar residues" evidence="1">
    <location>
        <begin position="101"/>
        <end position="111"/>
    </location>
</feature>
<feature type="compositionally biased region" description="Polar residues" evidence="1">
    <location>
        <begin position="239"/>
        <end position="252"/>
    </location>
</feature>